<dbReference type="InterPro" id="IPR036188">
    <property type="entry name" value="FAD/NAD-bd_sf"/>
</dbReference>
<feature type="domain" description="Prenylcysteine lyase" evidence="9">
    <location>
        <begin position="584"/>
        <end position="762"/>
    </location>
</feature>
<proteinExistence type="inferred from homology"/>
<evidence type="ECO:0000256" key="1">
    <source>
        <dbReference type="ARBA" id="ARBA00001974"/>
    </source>
</evidence>
<feature type="region of interest" description="Disordered" evidence="8">
    <location>
        <begin position="31"/>
        <end position="202"/>
    </location>
</feature>
<dbReference type="Pfam" id="PF07156">
    <property type="entry name" value="Prenylcys_lyase"/>
    <property type="match status" value="2"/>
</dbReference>
<dbReference type="Proteomes" id="UP001165085">
    <property type="component" value="Unassembled WGS sequence"/>
</dbReference>
<comment type="cofactor">
    <cofactor evidence="1">
        <name>FAD</name>
        <dbReference type="ChEBI" id="CHEBI:57692"/>
    </cofactor>
</comment>
<keyword evidence="5" id="KW-0274">FAD</keyword>
<reference evidence="11" key="1">
    <citation type="journal article" date="2023" name="Commun. Biol.">
        <title>Genome analysis of Parmales, the sister group of diatoms, reveals the evolutionary specialization of diatoms from phago-mixotrophs to photoautotrophs.</title>
        <authorList>
            <person name="Ban H."/>
            <person name="Sato S."/>
            <person name="Yoshikawa S."/>
            <person name="Yamada K."/>
            <person name="Nakamura Y."/>
            <person name="Ichinomiya M."/>
            <person name="Sato N."/>
            <person name="Blanc-Mathieu R."/>
            <person name="Endo H."/>
            <person name="Kuwata A."/>
            <person name="Ogata H."/>
        </authorList>
    </citation>
    <scope>NUCLEOTIDE SEQUENCE [LARGE SCALE GENOMIC DNA]</scope>
    <source>
        <strain evidence="11">NIES 3701</strain>
    </source>
</reference>
<protein>
    <recommendedName>
        <fullName evidence="9">Prenylcysteine lyase domain-containing protein</fullName>
    </recommendedName>
</protein>
<keyword evidence="3" id="KW-0285">Flavoprotein</keyword>
<evidence type="ECO:0000256" key="5">
    <source>
        <dbReference type="ARBA" id="ARBA00022827"/>
    </source>
</evidence>
<evidence type="ECO:0000313" key="11">
    <source>
        <dbReference type="Proteomes" id="UP001165085"/>
    </source>
</evidence>
<dbReference type="Pfam" id="PF13450">
    <property type="entry name" value="NAD_binding_8"/>
    <property type="match status" value="1"/>
</dbReference>
<evidence type="ECO:0000313" key="10">
    <source>
        <dbReference type="EMBL" id="GMH98773.1"/>
    </source>
</evidence>
<dbReference type="EMBL" id="BRXY01000534">
    <property type="protein sequence ID" value="GMH98773.1"/>
    <property type="molecule type" value="Genomic_DNA"/>
</dbReference>
<feature type="compositionally biased region" description="Basic and acidic residues" evidence="8">
    <location>
        <begin position="114"/>
        <end position="139"/>
    </location>
</feature>
<dbReference type="GO" id="GO:0001735">
    <property type="term" value="F:prenylcysteine oxidase activity"/>
    <property type="evidence" value="ECO:0007669"/>
    <property type="project" value="InterPro"/>
</dbReference>
<feature type="compositionally biased region" description="Basic and acidic residues" evidence="8">
    <location>
        <begin position="31"/>
        <end position="42"/>
    </location>
</feature>
<dbReference type="InterPro" id="IPR017046">
    <property type="entry name" value="Prenylcysteine_Oxase1"/>
</dbReference>
<feature type="compositionally biased region" description="Basic residues" evidence="8">
    <location>
        <begin position="179"/>
        <end position="196"/>
    </location>
</feature>
<dbReference type="PANTHER" id="PTHR15944:SF0">
    <property type="entry name" value="PRENYLCYSTEINE LYASE DOMAIN-CONTAINING PROTEIN"/>
    <property type="match status" value="1"/>
</dbReference>
<evidence type="ECO:0000256" key="2">
    <source>
        <dbReference type="ARBA" id="ARBA00009967"/>
    </source>
</evidence>
<evidence type="ECO:0000256" key="6">
    <source>
        <dbReference type="ARBA" id="ARBA00023002"/>
    </source>
</evidence>
<evidence type="ECO:0000256" key="8">
    <source>
        <dbReference type="SAM" id="MobiDB-lite"/>
    </source>
</evidence>
<organism evidence="10 11">
    <name type="scientific">Triparma strigata</name>
    <dbReference type="NCBI Taxonomy" id="1606541"/>
    <lineage>
        <taxon>Eukaryota</taxon>
        <taxon>Sar</taxon>
        <taxon>Stramenopiles</taxon>
        <taxon>Ochrophyta</taxon>
        <taxon>Bolidophyceae</taxon>
        <taxon>Parmales</taxon>
        <taxon>Triparmaceae</taxon>
        <taxon>Triparma</taxon>
    </lineage>
</organism>
<feature type="compositionally biased region" description="Basic and acidic residues" evidence="8">
    <location>
        <begin position="153"/>
        <end position="178"/>
    </location>
</feature>
<sequence length="783" mass="87164">MAGRLITTSKKSYTPWNPAVRLRVERDIESARVNEEKKKQDDADQVLNALRRGSELAEVPSSAVDADLTRPGDPFTLFPEGSGKKRPRNELDSQSNVKHPKTGKAREGVSILHEPARAFKPEVNNKEAYDRREEGRKLSSDPAAMFMKVKDRKPKETLEERARREHDAEKAKKKEQKREKKKEKKREKKEMKRLKKERGSFKLDRSPTHTALVLQTILILTVLLLLNPSLASAQQSHRPQKIAIIGSGVGGTYVSQFLSESDVSFETTIFEAQSTVGGRVKSIDVTFDNQVATVELGASIAYGGNQYIHTYASKLNLDKITPSEDNPKNTFGIYDPATDSFVFRQSKTLPESWYFPKYLPKFANSFLLSAYRKIEIFLLYRNTLNPLFAYVKEAASRLDDLYPKLNSGATFSDCVQVWESINLSKYLTSSFSDFYKASVSSEDLRLLTQLSTAVNRVNYNHATETLPTLVSLISHVPIVYGDLFAVSGGNARLLSKLAESSNSLQLNTKVGLIVYNPQSWTFNVYSDSGSLLGGFDAVVMATPFQQAGGLEFKIQSMVDPSVLMPLYFDNGGEFEDVEESTVTMTKKEFHNSRTKTDYITTVTTVIEASRVKIEEFGGQGEVPESIYFASSKDTTELYGESGIFSVTQLKVSEDSGTRLFKIFSQRVLNEVEVKRIFEGGKILAAHAWDSGTAAVTPDNPTSTFNGGAYPHFGPTLEEQPPPTAFKIFADGIFYPTAFESTGSAMELAAIGAKVVANMIIEEAIELERISNRDKNPDASYQEL</sequence>
<dbReference type="SUPFAM" id="SSF51905">
    <property type="entry name" value="FAD/NAD(P)-binding domain"/>
    <property type="match status" value="1"/>
</dbReference>
<evidence type="ECO:0000256" key="7">
    <source>
        <dbReference type="ARBA" id="ARBA00023180"/>
    </source>
</evidence>
<dbReference type="InterPro" id="IPR010795">
    <property type="entry name" value="Prenylcys_lyase"/>
</dbReference>
<dbReference type="GO" id="GO:0030328">
    <property type="term" value="P:prenylcysteine catabolic process"/>
    <property type="evidence" value="ECO:0007669"/>
    <property type="project" value="InterPro"/>
</dbReference>
<dbReference type="Gene3D" id="3.50.50.60">
    <property type="entry name" value="FAD/NAD(P)-binding domain"/>
    <property type="match status" value="1"/>
</dbReference>
<evidence type="ECO:0000259" key="9">
    <source>
        <dbReference type="Pfam" id="PF07156"/>
    </source>
</evidence>
<comment type="similarity">
    <text evidence="2">Belongs to the prenylcysteine oxidase family.</text>
</comment>
<keyword evidence="11" id="KW-1185">Reference proteome</keyword>
<evidence type="ECO:0000256" key="3">
    <source>
        <dbReference type="ARBA" id="ARBA00022630"/>
    </source>
</evidence>
<keyword evidence="6" id="KW-0560">Oxidoreductase</keyword>
<name>A0A9W7F2Q2_9STRA</name>
<dbReference type="PANTHER" id="PTHR15944">
    <property type="entry name" value="FARNESYLCYSTEINE LYASE"/>
    <property type="match status" value="1"/>
</dbReference>
<accession>A0A9W7F2Q2</accession>
<comment type="caution">
    <text evidence="10">The sequence shown here is derived from an EMBL/GenBank/DDBJ whole genome shotgun (WGS) entry which is preliminary data.</text>
</comment>
<keyword evidence="4" id="KW-0732">Signal</keyword>
<dbReference type="GO" id="GO:0030327">
    <property type="term" value="P:prenylated protein catabolic process"/>
    <property type="evidence" value="ECO:0007669"/>
    <property type="project" value="TreeGrafter"/>
</dbReference>
<keyword evidence="7" id="KW-0325">Glycoprotein</keyword>
<evidence type="ECO:0000256" key="4">
    <source>
        <dbReference type="ARBA" id="ARBA00022729"/>
    </source>
</evidence>
<feature type="domain" description="Prenylcysteine lyase" evidence="9">
    <location>
        <begin position="388"/>
        <end position="555"/>
    </location>
</feature>
<dbReference type="OrthoDB" id="437369at2759"/>
<gene>
    <name evidence="10" type="ORF">TrST_g11137</name>
</gene>
<dbReference type="AlphaFoldDB" id="A0A9W7F2Q2"/>